<sequence length="171" mass="19356">MPKTSPKRNTEIDAMSEPYSDDESAHDDNDDEDADKRRRRAAKTFPRRKKTISKQTTSKQATTRVGGILAIIENEDDSHSQTDAESMTSRMTCEYEYHEANPVDYYSSNFPSLLGYLGPNASYKLKRTTKTNKQYSSLPRRGSIATSIDKTEAQYGTFADRMKKKNDASGF</sequence>
<name>A0A9D4CB93_DREPO</name>
<comment type="caution">
    <text evidence="2">The sequence shown here is derived from an EMBL/GenBank/DDBJ whole genome shotgun (WGS) entry which is preliminary data.</text>
</comment>
<evidence type="ECO:0000256" key="1">
    <source>
        <dbReference type="SAM" id="MobiDB-lite"/>
    </source>
</evidence>
<proteinExistence type="predicted"/>
<feature type="compositionally biased region" description="Low complexity" evidence="1">
    <location>
        <begin position="53"/>
        <end position="63"/>
    </location>
</feature>
<dbReference type="EMBL" id="JAIWYP010000013">
    <property type="protein sequence ID" value="KAH3720343.1"/>
    <property type="molecule type" value="Genomic_DNA"/>
</dbReference>
<protein>
    <submittedName>
        <fullName evidence="2">Uncharacterized protein</fullName>
    </submittedName>
</protein>
<accession>A0A9D4CB93</accession>
<gene>
    <name evidence="2" type="ORF">DPMN_063240</name>
</gene>
<feature type="region of interest" description="Disordered" evidence="1">
    <location>
        <begin position="1"/>
        <end position="65"/>
    </location>
</feature>
<feature type="compositionally biased region" description="Acidic residues" evidence="1">
    <location>
        <begin position="19"/>
        <end position="33"/>
    </location>
</feature>
<evidence type="ECO:0000313" key="2">
    <source>
        <dbReference type="EMBL" id="KAH3720343.1"/>
    </source>
</evidence>
<organism evidence="2 3">
    <name type="scientific">Dreissena polymorpha</name>
    <name type="common">Zebra mussel</name>
    <name type="synonym">Mytilus polymorpha</name>
    <dbReference type="NCBI Taxonomy" id="45954"/>
    <lineage>
        <taxon>Eukaryota</taxon>
        <taxon>Metazoa</taxon>
        <taxon>Spiralia</taxon>
        <taxon>Lophotrochozoa</taxon>
        <taxon>Mollusca</taxon>
        <taxon>Bivalvia</taxon>
        <taxon>Autobranchia</taxon>
        <taxon>Heteroconchia</taxon>
        <taxon>Euheterodonta</taxon>
        <taxon>Imparidentia</taxon>
        <taxon>Neoheterodontei</taxon>
        <taxon>Myida</taxon>
        <taxon>Dreissenoidea</taxon>
        <taxon>Dreissenidae</taxon>
        <taxon>Dreissena</taxon>
    </lineage>
</organism>
<keyword evidence="3" id="KW-1185">Reference proteome</keyword>
<evidence type="ECO:0000313" key="3">
    <source>
        <dbReference type="Proteomes" id="UP000828390"/>
    </source>
</evidence>
<feature type="compositionally biased region" description="Basic residues" evidence="1">
    <location>
        <begin position="37"/>
        <end position="52"/>
    </location>
</feature>
<dbReference type="AlphaFoldDB" id="A0A9D4CB93"/>
<reference evidence="2" key="1">
    <citation type="journal article" date="2019" name="bioRxiv">
        <title>The Genome of the Zebra Mussel, Dreissena polymorpha: A Resource for Invasive Species Research.</title>
        <authorList>
            <person name="McCartney M.A."/>
            <person name="Auch B."/>
            <person name="Kono T."/>
            <person name="Mallez S."/>
            <person name="Zhang Y."/>
            <person name="Obille A."/>
            <person name="Becker A."/>
            <person name="Abrahante J.E."/>
            <person name="Garbe J."/>
            <person name="Badalamenti J.P."/>
            <person name="Herman A."/>
            <person name="Mangelson H."/>
            <person name="Liachko I."/>
            <person name="Sullivan S."/>
            <person name="Sone E.D."/>
            <person name="Koren S."/>
            <person name="Silverstein K.A.T."/>
            <person name="Beckman K.B."/>
            <person name="Gohl D.M."/>
        </authorList>
    </citation>
    <scope>NUCLEOTIDE SEQUENCE</scope>
    <source>
        <strain evidence="2">Duluth1</strain>
        <tissue evidence="2">Whole animal</tissue>
    </source>
</reference>
<dbReference type="Proteomes" id="UP000828390">
    <property type="component" value="Unassembled WGS sequence"/>
</dbReference>
<reference evidence="2" key="2">
    <citation type="submission" date="2020-11" db="EMBL/GenBank/DDBJ databases">
        <authorList>
            <person name="McCartney M.A."/>
            <person name="Auch B."/>
            <person name="Kono T."/>
            <person name="Mallez S."/>
            <person name="Becker A."/>
            <person name="Gohl D.M."/>
            <person name="Silverstein K.A.T."/>
            <person name="Koren S."/>
            <person name="Bechman K.B."/>
            <person name="Herman A."/>
            <person name="Abrahante J.E."/>
            <person name="Garbe J."/>
        </authorList>
    </citation>
    <scope>NUCLEOTIDE SEQUENCE</scope>
    <source>
        <strain evidence="2">Duluth1</strain>
        <tissue evidence="2">Whole animal</tissue>
    </source>
</reference>